<proteinExistence type="predicted"/>
<reference evidence="2" key="2">
    <citation type="journal article" date="2018" name="Mol. Plant Microbe Interact.">
        <title>Genome sequence resources for the wheat stripe rust pathogen (Puccinia striiformis f. sp. tritici) and the barley stripe rust pathogen (Puccinia striiformis f. sp. hordei).</title>
        <authorList>
            <person name="Xia C."/>
            <person name="Wang M."/>
            <person name="Yin C."/>
            <person name="Cornejo O.E."/>
            <person name="Hulbert S.H."/>
            <person name="Chen X."/>
        </authorList>
    </citation>
    <scope>NUCLEOTIDE SEQUENCE [LARGE SCALE GENOMIC DNA]</scope>
    <source>
        <strain evidence="2">93-210</strain>
    </source>
</reference>
<name>A0ACC0E5X1_9BASI</name>
<reference evidence="1 2" key="3">
    <citation type="journal article" date="2022" name="Microbiol. Spectr.">
        <title>Folding features and dynamics of 3D genome architecture in plant fungal pathogens.</title>
        <authorList>
            <person name="Xia C."/>
        </authorList>
    </citation>
    <scope>NUCLEOTIDE SEQUENCE [LARGE SCALE GENOMIC DNA]</scope>
    <source>
        <strain evidence="1 2">93-210</strain>
    </source>
</reference>
<dbReference type="EMBL" id="CM045874">
    <property type="protein sequence ID" value="KAI7944679.1"/>
    <property type="molecule type" value="Genomic_DNA"/>
</dbReference>
<evidence type="ECO:0000313" key="2">
    <source>
        <dbReference type="Proteomes" id="UP001060170"/>
    </source>
</evidence>
<accession>A0ACC0E5X1</accession>
<comment type="caution">
    <text evidence="1">The sequence shown here is derived from an EMBL/GenBank/DDBJ whole genome shotgun (WGS) entry which is preliminary data.</text>
</comment>
<reference evidence="2" key="1">
    <citation type="journal article" date="2018" name="BMC Genomics">
        <title>Genomic insights into host adaptation between the wheat stripe rust pathogen (Puccinia striiformis f. sp. tritici) and the barley stripe rust pathogen (Puccinia striiformis f. sp. hordei).</title>
        <authorList>
            <person name="Xia C."/>
            <person name="Wang M."/>
            <person name="Yin C."/>
            <person name="Cornejo O.E."/>
            <person name="Hulbert S.H."/>
            <person name="Chen X."/>
        </authorList>
    </citation>
    <scope>NUCLEOTIDE SEQUENCE [LARGE SCALE GENOMIC DNA]</scope>
    <source>
        <strain evidence="2">93-210</strain>
    </source>
</reference>
<dbReference type="Proteomes" id="UP001060170">
    <property type="component" value="Chromosome 10"/>
</dbReference>
<sequence>KLAWQLTVNHAVDLEGNGK</sequence>
<gene>
    <name evidence="1" type="ORF">MJO28_010374</name>
</gene>
<organism evidence="1 2">
    <name type="scientific">Puccinia striiformis f. sp. tritici</name>
    <dbReference type="NCBI Taxonomy" id="168172"/>
    <lineage>
        <taxon>Eukaryota</taxon>
        <taxon>Fungi</taxon>
        <taxon>Dikarya</taxon>
        <taxon>Basidiomycota</taxon>
        <taxon>Pucciniomycotina</taxon>
        <taxon>Pucciniomycetes</taxon>
        <taxon>Pucciniales</taxon>
        <taxon>Pucciniaceae</taxon>
        <taxon>Puccinia</taxon>
    </lineage>
</organism>
<keyword evidence="2" id="KW-1185">Reference proteome</keyword>
<evidence type="ECO:0000313" key="1">
    <source>
        <dbReference type="EMBL" id="KAI7944679.1"/>
    </source>
</evidence>
<feature type="non-terminal residue" evidence="1">
    <location>
        <position position="1"/>
    </location>
</feature>
<protein>
    <submittedName>
        <fullName evidence="1">Uncharacterized protein</fullName>
    </submittedName>
</protein>